<name>A0AA90H2Q2_9ACTN</name>
<evidence type="ECO:0000256" key="1">
    <source>
        <dbReference type="ARBA" id="ARBA00010617"/>
    </source>
</evidence>
<dbReference type="GO" id="GO:0004497">
    <property type="term" value="F:monooxygenase activity"/>
    <property type="evidence" value="ECO:0007669"/>
    <property type="project" value="InterPro"/>
</dbReference>
<reference evidence="3" key="1">
    <citation type="submission" date="2023-05" db="EMBL/GenBank/DDBJ databases">
        <title>Streptantibioticus silvisoli sp. nov., acidotolerant actinomycetes 1 from pine litter.</title>
        <authorList>
            <person name="Swiecimska M."/>
            <person name="Golinska P."/>
            <person name="Sangal V."/>
            <person name="Wachnowicz B."/>
            <person name="Goodfellow M."/>
        </authorList>
    </citation>
    <scope>NUCLEOTIDE SEQUENCE</scope>
    <source>
        <strain evidence="3">SL13</strain>
    </source>
</reference>
<dbReference type="EMBL" id="JABXJJ020000019">
    <property type="protein sequence ID" value="MDI5970956.1"/>
    <property type="molecule type" value="Genomic_DNA"/>
</dbReference>
<accession>A0AA90H2Q2</accession>
<comment type="similarity">
    <text evidence="1">Belongs to the cytochrome P450 family.</text>
</comment>
<proteinExistence type="inferred from homology"/>
<gene>
    <name evidence="3" type="ORF">POF50_016670</name>
</gene>
<dbReference type="AlphaFoldDB" id="A0AA90H2Q2"/>
<dbReference type="InterPro" id="IPR036396">
    <property type="entry name" value="Cyt_P450_sf"/>
</dbReference>
<dbReference type="GO" id="GO:0005506">
    <property type="term" value="F:iron ion binding"/>
    <property type="evidence" value="ECO:0007669"/>
    <property type="project" value="InterPro"/>
</dbReference>
<evidence type="ECO:0000256" key="2">
    <source>
        <dbReference type="SAM" id="MobiDB-lite"/>
    </source>
</evidence>
<evidence type="ECO:0000313" key="3">
    <source>
        <dbReference type="EMBL" id="MDI5970956.1"/>
    </source>
</evidence>
<dbReference type="Gene3D" id="1.10.630.10">
    <property type="entry name" value="Cytochrome P450"/>
    <property type="match status" value="1"/>
</dbReference>
<protein>
    <recommendedName>
        <fullName evidence="4">Cytochrome P450</fullName>
    </recommendedName>
</protein>
<dbReference type="GO" id="GO:0016705">
    <property type="term" value="F:oxidoreductase activity, acting on paired donors, with incorporation or reduction of molecular oxygen"/>
    <property type="evidence" value="ECO:0007669"/>
    <property type="project" value="InterPro"/>
</dbReference>
<feature type="region of interest" description="Disordered" evidence="2">
    <location>
        <begin position="1"/>
        <end position="26"/>
    </location>
</feature>
<sequence>MPRSEPRESGPGGPVDAQLPPGLARPPLGPVVPVALSEDGRAWGWLVTGVPEAGRVLGGEAFTPDPAQWSGGEDLARRLLPQTAAWSSTLAVAEDVRRRLGAPAAAALRALDERDTRGHVEHVADELIDWFAPPPHAGAAARPGRAEVRKDFARQLPRLVMMRLLGMDDRYAAGMSQCVDELRDGGPYATSASSRLDAKLRQLVAEKSAALGPDLLSRLIARGPGLTADEVAHQARLLLVADLERCTAAITRATAGLLLSPPGYPIRETAVDALRHGSAGRPRCWFARSDIRLGDARVRCGDLVLLALPQRGPGALRHRGPRDLVGQLTRVITTGVRTAPAGGPRGPAGPARTHRLAELITVTAVRRLFHRLSAVELDVPASELVTGPAGPTELPIRFTRAAPEPVTPPRHR</sequence>
<dbReference type="PANTHER" id="PTHR46696:SF1">
    <property type="entry name" value="CYTOCHROME P450 YJIB-RELATED"/>
    <property type="match status" value="1"/>
</dbReference>
<dbReference type="SUPFAM" id="SSF48264">
    <property type="entry name" value="Cytochrome P450"/>
    <property type="match status" value="1"/>
</dbReference>
<dbReference type="PANTHER" id="PTHR46696">
    <property type="entry name" value="P450, PUTATIVE (EUROFUNG)-RELATED"/>
    <property type="match status" value="1"/>
</dbReference>
<dbReference type="GO" id="GO:0020037">
    <property type="term" value="F:heme binding"/>
    <property type="evidence" value="ECO:0007669"/>
    <property type="project" value="InterPro"/>
</dbReference>
<dbReference type="RefSeq" id="WP_271318211.1">
    <property type="nucleotide sequence ID" value="NZ_JABXJJ020000019.1"/>
</dbReference>
<evidence type="ECO:0008006" key="4">
    <source>
        <dbReference type="Google" id="ProtNLM"/>
    </source>
</evidence>
<comment type="caution">
    <text evidence="3">The sequence shown here is derived from an EMBL/GenBank/DDBJ whole genome shotgun (WGS) entry which is preliminary data.</text>
</comment>
<organism evidence="3">
    <name type="scientific">Streptantibioticus silvisoli</name>
    <dbReference type="NCBI Taxonomy" id="2705255"/>
    <lineage>
        <taxon>Bacteria</taxon>
        <taxon>Bacillati</taxon>
        <taxon>Actinomycetota</taxon>
        <taxon>Actinomycetes</taxon>
        <taxon>Kitasatosporales</taxon>
        <taxon>Streptomycetaceae</taxon>
        <taxon>Streptantibioticus</taxon>
    </lineage>
</organism>